<evidence type="ECO:0000256" key="2">
    <source>
        <dbReference type="ARBA" id="ARBA00023125"/>
    </source>
</evidence>
<reference evidence="5 6" key="1">
    <citation type="submission" date="2020-08" db="EMBL/GenBank/DDBJ databases">
        <title>A Genomic Blueprint of the Chicken Gut Microbiome.</title>
        <authorList>
            <person name="Gilroy R."/>
            <person name="Ravi A."/>
            <person name="Getino M."/>
            <person name="Pursley I."/>
            <person name="Horton D.L."/>
            <person name="Alikhan N.-F."/>
            <person name="Baker D."/>
            <person name="Gharbi K."/>
            <person name="Hall N."/>
            <person name="Watson M."/>
            <person name="Adriaenssens E.M."/>
            <person name="Foster-Nyarko E."/>
            <person name="Jarju S."/>
            <person name="Secka A."/>
            <person name="Antonio M."/>
            <person name="Oren A."/>
            <person name="Chaudhuri R."/>
            <person name="La Ragione R.M."/>
            <person name="Hildebrand F."/>
            <person name="Pallen M.J."/>
        </authorList>
    </citation>
    <scope>NUCLEOTIDE SEQUENCE [LARGE SCALE GENOMIC DNA]</scope>
    <source>
        <strain evidence="5 6">Sa2BUA9</strain>
    </source>
</reference>
<comment type="caution">
    <text evidence="5">The sequence shown here is derived from an EMBL/GenBank/DDBJ whole genome shotgun (WGS) entry which is preliminary data.</text>
</comment>
<evidence type="ECO:0000313" key="6">
    <source>
        <dbReference type="Proteomes" id="UP000640786"/>
    </source>
</evidence>
<dbReference type="SMART" id="SM00345">
    <property type="entry name" value="HTH_GNTR"/>
    <property type="match status" value="1"/>
</dbReference>
<evidence type="ECO:0000259" key="4">
    <source>
        <dbReference type="PROSITE" id="PS50949"/>
    </source>
</evidence>
<dbReference type="PROSITE" id="PS50949">
    <property type="entry name" value="HTH_GNTR"/>
    <property type="match status" value="1"/>
</dbReference>
<evidence type="ECO:0000313" key="5">
    <source>
        <dbReference type="EMBL" id="MBD7943562.1"/>
    </source>
</evidence>
<name>A0ABR8R6X7_9BACI</name>
<keyword evidence="1" id="KW-0805">Transcription regulation</keyword>
<dbReference type="SUPFAM" id="SSF46785">
    <property type="entry name" value="Winged helix' DNA-binding domain"/>
    <property type="match status" value="1"/>
</dbReference>
<dbReference type="CDD" id="cd07377">
    <property type="entry name" value="WHTH_GntR"/>
    <property type="match status" value="1"/>
</dbReference>
<evidence type="ECO:0000256" key="3">
    <source>
        <dbReference type="ARBA" id="ARBA00023163"/>
    </source>
</evidence>
<gene>
    <name evidence="5" type="ORF">H9650_05465</name>
</gene>
<evidence type="ECO:0000256" key="1">
    <source>
        <dbReference type="ARBA" id="ARBA00023015"/>
    </source>
</evidence>
<dbReference type="InterPro" id="IPR036388">
    <property type="entry name" value="WH-like_DNA-bd_sf"/>
</dbReference>
<dbReference type="Gene3D" id="1.10.10.10">
    <property type="entry name" value="Winged helix-like DNA-binding domain superfamily/Winged helix DNA-binding domain"/>
    <property type="match status" value="1"/>
</dbReference>
<dbReference type="InterPro" id="IPR000524">
    <property type="entry name" value="Tscrpt_reg_HTH_GntR"/>
</dbReference>
<dbReference type="EMBL" id="JACSQO010000002">
    <property type="protein sequence ID" value="MBD7943562.1"/>
    <property type="molecule type" value="Genomic_DNA"/>
</dbReference>
<dbReference type="PANTHER" id="PTHR43537">
    <property type="entry name" value="TRANSCRIPTIONAL REGULATOR, GNTR FAMILY"/>
    <property type="match status" value="1"/>
</dbReference>
<keyword evidence="3" id="KW-0804">Transcription</keyword>
<keyword evidence="6" id="KW-1185">Reference proteome</keyword>
<dbReference type="PRINTS" id="PR00035">
    <property type="entry name" value="HTHGNTR"/>
</dbReference>
<dbReference type="RefSeq" id="WP_154310399.1">
    <property type="nucleotide sequence ID" value="NZ_JACSQO010000002.1"/>
</dbReference>
<organism evidence="5 6">
    <name type="scientific">Psychrobacillus faecigallinarum</name>
    <dbReference type="NCBI Taxonomy" id="2762235"/>
    <lineage>
        <taxon>Bacteria</taxon>
        <taxon>Bacillati</taxon>
        <taxon>Bacillota</taxon>
        <taxon>Bacilli</taxon>
        <taxon>Bacillales</taxon>
        <taxon>Bacillaceae</taxon>
        <taxon>Psychrobacillus</taxon>
    </lineage>
</organism>
<sequence>MDSNNNSRKMFSEIVKQLRQLIHDEKIPVGGKLPSERELAERLQVGRSSVREALRSLELLGLIETRRGEGTFLSDYRKHQLVELLSTFILPESKSKEDVHTTRASLEKDAIRQVCHSDKLHKLLIWDAFIEKLLKEEVLREDIIREILIISNNRLGLKIWFLLKQYGGEPYRSYMTLEEKGIWTLLLECIKLGDEQKGISLFEDWLLLLNRGDV</sequence>
<dbReference type="InterPro" id="IPR036390">
    <property type="entry name" value="WH_DNA-bd_sf"/>
</dbReference>
<proteinExistence type="predicted"/>
<dbReference type="Proteomes" id="UP000640786">
    <property type="component" value="Unassembled WGS sequence"/>
</dbReference>
<protein>
    <submittedName>
        <fullName evidence="5">FadR family transcriptional regulator</fullName>
    </submittedName>
</protein>
<keyword evidence="2" id="KW-0238">DNA-binding</keyword>
<dbReference type="Pfam" id="PF00392">
    <property type="entry name" value="GntR"/>
    <property type="match status" value="1"/>
</dbReference>
<accession>A0ABR8R6X7</accession>
<dbReference type="PANTHER" id="PTHR43537:SF54">
    <property type="entry name" value="TRANSCRIPTIONAL REGULATOR, GNTR FAMILY"/>
    <property type="match status" value="1"/>
</dbReference>
<feature type="domain" description="HTH gntR-type" evidence="4">
    <location>
        <begin position="8"/>
        <end position="76"/>
    </location>
</feature>